<dbReference type="EMBL" id="BNDY01000002">
    <property type="protein sequence ID" value="GHI35825.1"/>
    <property type="molecule type" value="Genomic_DNA"/>
</dbReference>
<protein>
    <recommendedName>
        <fullName evidence="1">Helicase-associated domain-containing protein</fullName>
    </recommendedName>
</protein>
<accession>A0ABQ3QF05</accession>
<sequence length="51" mass="6236">MMIARWVRFQVISTERRDWRHGYDTASRYRDREGHLDVPYEHVEGAYPLGR</sequence>
<keyword evidence="3" id="KW-1185">Reference proteome</keyword>
<dbReference type="InterPro" id="IPR005114">
    <property type="entry name" value="Helicase_assoc"/>
</dbReference>
<gene>
    <name evidence="2" type="ORF">Sviol_02330</name>
</gene>
<evidence type="ECO:0000259" key="1">
    <source>
        <dbReference type="Pfam" id="PF03457"/>
    </source>
</evidence>
<evidence type="ECO:0000313" key="3">
    <source>
        <dbReference type="Proteomes" id="UP001050808"/>
    </source>
</evidence>
<name>A0ABQ3QF05_9ACTN</name>
<dbReference type="Pfam" id="PF03457">
    <property type="entry name" value="HA"/>
    <property type="match status" value="1"/>
</dbReference>
<comment type="caution">
    <text evidence="2">The sequence shown here is derived from an EMBL/GenBank/DDBJ whole genome shotgun (WGS) entry which is preliminary data.</text>
</comment>
<dbReference type="Proteomes" id="UP001050808">
    <property type="component" value="Unassembled WGS sequence"/>
</dbReference>
<evidence type="ECO:0000313" key="2">
    <source>
        <dbReference type="EMBL" id="GHI35825.1"/>
    </source>
</evidence>
<reference evidence="2" key="1">
    <citation type="submission" date="2024-05" db="EMBL/GenBank/DDBJ databases">
        <title>Whole genome shotgun sequence of Streptomyces violascens NBRC 12920.</title>
        <authorList>
            <person name="Komaki H."/>
            <person name="Tamura T."/>
        </authorList>
    </citation>
    <scope>NUCLEOTIDE SEQUENCE</scope>
    <source>
        <strain evidence="2">NBRC 12920</strain>
    </source>
</reference>
<feature type="domain" description="Helicase-associated" evidence="1">
    <location>
        <begin position="16"/>
        <end position="51"/>
    </location>
</feature>
<organism evidence="2 3">
    <name type="scientific">Streptomyces violascens</name>
    <dbReference type="NCBI Taxonomy" id="67381"/>
    <lineage>
        <taxon>Bacteria</taxon>
        <taxon>Bacillati</taxon>
        <taxon>Actinomycetota</taxon>
        <taxon>Actinomycetes</taxon>
        <taxon>Kitasatosporales</taxon>
        <taxon>Streptomycetaceae</taxon>
        <taxon>Streptomyces</taxon>
    </lineage>
</organism>
<proteinExistence type="predicted"/>